<feature type="domain" description="DUF58" evidence="1">
    <location>
        <begin position="43"/>
        <end position="230"/>
    </location>
</feature>
<evidence type="ECO:0000313" key="2">
    <source>
        <dbReference type="EMBL" id="VAX38484.1"/>
    </source>
</evidence>
<dbReference type="InterPro" id="IPR002881">
    <property type="entry name" value="DUF58"/>
</dbReference>
<proteinExistence type="predicted"/>
<reference evidence="2" key="1">
    <citation type="submission" date="2018-06" db="EMBL/GenBank/DDBJ databases">
        <authorList>
            <person name="Zhirakovskaya E."/>
        </authorList>
    </citation>
    <scope>NUCLEOTIDE SEQUENCE</scope>
</reference>
<dbReference type="PANTHER" id="PTHR33608">
    <property type="entry name" value="BLL2464 PROTEIN"/>
    <property type="match status" value="1"/>
</dbReference>
<dbReference type="AlphaFoldDB" id="A0A3B1DQS8"/>
<dbReference type="Pfam" id="PF01882">
    <property type="entry name" value="DUF58"/>
    <property type="match status" value="1"/>
</dbReference>
<dbReference type="PANTHER" id="PTHR33608:SF7">
    <property type="entry name" value="DUF58 DOMAIN-CONTAINING PROTEIN"/>
    <property type="match status" value="1"/>
</dbReference>
<sequence>MRNNPEVQQAVSLYQLGLPHIPSAGRSGEMLGRGTGSSVEFQEYRDYFPGDDIRHLDWAAYGRSDSLMVRLYREEISPQTEILVDATSSMTTGNGVKKEVTKQLAAMFSLMVNAVGGRPRLFLLDDAKVIQPHGNEGLDLLEQHPFNAIRSLDELLHHHQLPLKQQSVRIVISDFLFPHDPELLIKRLAANASTLWVVQVLTQFEAAPEVVGGRRLIDVETDAQIDLMIDPKTIALYLERLGRLQTELSQNCRRAHAVFVTVVAERGLASLCQNELTKAEILRPT</sequence>
<name>A0A3B1DQS8_9ZZZZ</name>
<protein>
    <recommendedName>
        <fullName evidence="1">DUF58 domain-containing protein</fullName>
    </recommendedName>
</protein>
<gene>
    <name evidence="2" type="ORF">MNBD_PLANCTO02-2374</name>
</gene>
<evidence type="ECO:0000259" key="1">
    <source>
        <dbReference type="Pfam" id="PF01882"/>
    </source>
</evidence>
<dbReference type="EMBL" id="UOGL01000211">
    <property type="protein sequence ID" value="VAX38484.1"/>
    <property type="molecule type" value="Genomic_DNA"/>
</dbReference>
<accession>A0A3B1DQS8</accession>
<organism evidence="2">
    <name type="scientific">hydrothermal vent metagenome</name>
    <dbReference type="NCBI Taxonomy" id="652676"/>
    <lineage>
        <taxon>unclassified sequences</taxon>
        <taxon>metagenomes</taxon>
        <taxon>ecological metagenomes</taxon>
    </lineage>
</organism>